<evidence type="ECO:0000256" key="3">
    <source>
        <dbReference type="ARBA" id="ARBA00022692"/>
    </source>
</evidence>
<keyword evidence="8" id="KW-0325">Glycoprotein</keyword>
<feature type="transmembrane region" description="Helical" evidence="10">
    <location>
        <begin position="408"/>
        <end position="426"/>
    </location>
</feature>
<dbReference type="Gene3D" id="1.20.1560.10">
    <property type="entry name" value="ABC transporter type 1, transmembrane domain"/>
    <property type="match status" value="2"/>
</dbReference>
<dbReference type="EMBL" id="MU004244">
    <property type="protein sequence ID" value="KAF2663667.1"/>
    <property type="molecule type" value="Genomic_DNA"/>
</dbReference>
<dbReference type="InterPro" id="IPR003593">
    <property type="entry name" value="AAA+_ATPase"/>
</dbReference>
<evidence type="ECO:0000256" key="2">
    <source>
        <dbReference type="ARBA" id="ARBA00022448"/>
    </source>
</evidence>
<dbReference type="InterPro" id="IPR027417">
    <property type="entry name" value="P-loop_NTPase"/>
</dbReference>
<dbReference type="Proteomes" id="UP000799302">
    <property type="component" value="Unassembled WGS sequence"/>
</dbReference>
<organism evidence="13 14">
    <name type="scientific">Microthyrium microscopicum</name>
    <dbReference type="NCBI Taxonomy" id="703497"/>
    <lineage>
        <taxon>Eukaryota</taxon>
        <taxon>Fungi</taxon>
        <taxon>Dikarya</taxon>
        <taxon>Ascomycota</taxon>
        <taxon>Pezizomycotina</taxon>
        <taxon>Dothideomycetes</taxon>
        <taxon>Dothideomycetes incertae sedis</taxon>
        <taxon>Microthyriales</taxon>
        <taxon>Microthyriaceae</taxon>
        <taxon>Microthyrium</taxon>
    </lineage>
</organism>
<evidence type="ECO:0000256" key="4">
    <source>
        <dbReference type="ARBA" id="ARBA00022741"/>
    </source>
</evidence>
<dbReference type="Pfam" id="PF00664">
    <property type="entry name" value="ABC_membrane"/>
    <property type="match status" value="2"/>
</dbReference>
<feature type="transmembrane region" description="Helical" evidence="10">
    <location>
        <begin position="1033"/>
        <end position="1054"/>
    </location>
</feature>
<dbReference type="PROSITE" id="PS50929">
    <property type="entry name" value="ABC_TM1F"/>
    <property type="match status" value="2"/>
</dbReference>
<dbReference type="Pfam" id="PF24357">
    <property type="entry name" value="TMD0_ABC"/>
    <property type="match status" value="1"/>
</dbReference>
<feature type="transmembrane region" description="Helical" evidence="10">
    <location>
        <begin position="310"/>
        <end position="333"/>
    </location>
</feature>
<evidence type="ECO:0000256" key="7">
    <source>
        <dbReference type="ARBA" id="ARBA00023136"/>
    </source>
</evidence>
<protein>
    <recommendedName>
        <fullName evidence="15">P-loop containing nucleoside triphosphate hydrolase protein</fullName>
    </recommendedName>
</protein>
<dbReference type="InterPro" id="IPR050173">
    <property type="entry name" value="ABC_transporter_C-like"/>
</dbReference>
<evidence type="ECO:0000256" key="10">
    <source>
        <dbReference type="SAM" id="Phobius"/>
    </source>
</evidence>
<keyword evidence="7 10" id="KW-0472">Membrane</keyword>
<keyword evidence="4" id="KW-0547">Nucleotide-binding</keyword>
<feature type="transmembrane region" description="Helical" evidence="10">
    <location>
        <begin position="934"/>
        <end position="960"/>
    </location>
</feature>
<evidence type="ECO:0000313" key="13">
    <source>
        <dbReference type="EMBL" id="KAF2663667.1"/>
    </source>
</evidence>
<dbReference type="InterPro" id="IPR036640">
    <property type="entry name" value="ABC1_TM_sf"/>
</dbReference>
<feature type="transmembrane region" description="Helical" evidence="10">
    <location>
        <begin position="888"/>
        <end position="913"/>
    </location>
</feature>
<dbReference type="SUPFAM" id="SSF52540">
    <property type="entry name" value="P-loop containing nucleoside triphosphate hydrolases"/>
    <property type="match status" value="2"/>
</dbReference>
<dbReference type="InterPro" id="IPR011527">
    <property type="entry name" value="ABC1_TM_dom"/>
</dbReference>
<dbReference type="CDD" id="cd18580">
    <property type="entry name" value="ABC_6TM_ABCC_D2"/>
    <property type="match status" value="1"/>
</dbReference>
<sequence length="1287" mass="141235">MEQLNLSGRLGCNVTRDQEFGPAIRCPQFDFTLTFEQSILGVGVSSIFLLLLPFKAYNLYGSSTKTLFTFIHALKIFISLLLVGVQTSCLALWVKAEISAVAIAAAVMSLICLSTVCGFAVFEHGRTFRPSTWICLYLLLSVAGDAVQLRTLYLRHYDNDISAITSSLLAGKLLLLIMESLPKELNGNQTISYSPEETTSVFGRSVFWWLNSLFWLGSRKILSLDDLYPLDHALYSKSLHSRMQVSWNKRQSPKPRALLYAVLSCLRYEILLTVLPRLAIIGFTYAQSFLIPAAINYLETPSNERNHNHAYGLLGAAALIYGGETFATAQYNLKMIRFQTAFRGSMVSLIYSKILTTGPEYKDAQPVTLMTTDVEQISQGFNGGLNLWALIIELAVGIWLLWRQLGASAIAPILLVLICTFSQGWAGKRMGPKQAAWVGAVQSRVGVASSILGSIKSIKMTGLVNTMSDLLQNKREEELKLARKFRWIMVLTTCIANIPGVFSAFVVFAAFSIEASLKHTAPLSTAKAFSSLTLVMLLASPAGRLLNSFPTAIAALGCLNRVQKFLLEDDFQDPRQIKEPTILVSSHDNIVAEEQNSKTSVVEVSDLVLKSDISGSPNTVSPIHFTMHRGEFTLVLGPVGSGKSTLSKAVLGAVSSYRGSTPAIGITSPSMAYCSQTPWIQNITIQQTIIGPNMYDHDWYLEVLWLCELEQDMSNMPDRDMSKIGSRGFNLSGGQKHRIALARAIYSRCPILILDDCISSLDTSTKRSIAVKLFSRHGYMKRHNCTVLLATHEESYVAYADKLLVLDSDGRPEYYGQPQQYSKLNIEIGNQATTDTTDATDTTYSPASQVSTPKKGAVPSILETGDEKAKSKEFSKNAKRQTGDITTWLYYAKAVGPGPLLVLAILVVVAALGANMPKLLLKWATEQNFSVEKFVGLFVLVTTVTWIGQNAMVAHMLIYVATRSAMSLHAILVKTVLNAPLSLFEKTDSGSLLNRFSQDMSLVDLAVPVSIFQVILSFSSVVAQAAFVCIGSSYMAIAVPIAGIVVYLIQRFYLRTSRQLRLLELEAKSPLYTKFSETMEGILTVRAFGWQGYFETDELQLLDNSQRPLYLLLCIQRWLSLVLGLTTTAIGVVVMALALFVPQSSSAGSLGVALTSVLGFNTALEAFITSYTGAETTIGAVTRTKNLEEETPPEDSKDTHQTPMDPGENWPRGDVRFSNVSVKYDNGKFGLRDVSLHVSEGRKLGIVGRTGSGKSTLLLTLLRLINPIQGSIEVDGQDIAKIPRNLV</sequence>
<dbReference type="InterPro" id="IPR044746">
    <property type="entry name" value="ABCC_6TM_D1"/>
</dbReference>
<evidence type="ECO:0008006" key="15">
    <source>
        <dbReference type="Google" id="ProtNLM"/>
    </source>
</evidence>
<evidence type="ECO:0000256" key="5">
    <source>
        <dbReference type="ARBA" id="ARBA00022840"/>
    </source>
</evidence>
<gene>
    <name evidence="13" type="ORF">BT63DRAFT_465330</name>
</gene>
<keyword evidence="6 10" id="KW-1133">Transmembrane helix</keyword>
<dbReference type="SUPFAM" id="SSF90123">
    <property type="entry name" value="ABC transporter transmembrane region"/>
    <property type="match status" value="2"/>
</dbReference>
<dbReference type="Gene3D" id="3.40.50.300">
    <property type="entry name" value="P-loop containing nucleotide triphosphate hydrolases"/>
    <property type="match status" value="2"/>
</dbReference>
<feature type="domain" description="ABC transporter" evidence="11">
    <location>
        <begin position="602"/>
        <end position="834"/>
    </location>
</feature>
<proteinExistence type="predicted"/>
<dbReference type="PANTHER" id="PTHR24223">
    <property type="entry name" value="ATP-BINDING CASSETTE SUB-FAMILY C"/>
    <property type="match status" value="1"/>
</dbReference>
<feature type="transmembrane region" description="Helical" evidence="10">
    <location>
        <begin position="39"/>
        <end position="60"/>
    </location>
</feature>
<keyword evidence="3 10" id="KW-0812">Transmembrane</keyword>
<evidence type="ECO:0000313" key="14">
    <source>
        <dbReference type="Proteomes" id="UP000799302"/>
    </source>
</evidence>
<feature type="transmembrane region" description="Helical" evidence="10">
    <location>
        <begin position="1147"/>
        <end position="1168"/>
    </location>
</feature>
<dbReference type="FunFam" id="1.20.1560.10:FF:000066">
    <property type="entry name" value="ABC multidrug transporter (Eurofung)"/>
    <property type="match status" value="1"/>
</dbReference>
<dbReference type="GO" id="GO:0005524">
    <property type="term" value="F:ATP binding"/>
    <property type="evidence" value="ECO:0007669"/>
    <property type="project" value="UniProtKB-KW"/>
</dbReference>
<evidence type="ECO:0000259" key="12">
    <source>
        <dbReference type="PROSITE" id="PS50929"/>
    </source>
</evidence>
<evidence type="ECO:0000259" key="11">
    <source>
        <dbReference type="PROSITE" id="PS50893"/>
    </source>
</evidence>
<evidence type="ECO:0000256" key="1">
    <source>
        <dbReference type="ARBA" id="ARBA00004141"/>
    </source>
</evidence>
<feature type="domain" description="ABC transmembrane type-1" evidence="12">
    <location>
        <begin position="278"/>
        <end position="554"/>
    </location>
</feature>
<feature type="transmembrane region" description="Helical" evidence="10">
    <location>
        <begin position="278"/>
        <end position="298"/>
    </location>
</feature>
<feature type="domain" description="ABC transmembrane type-1" evidence="12">
    <location>
        <begin position="894"/>
        <end position="1176"/>
    </location>
</feature>
<dbReference type="SMART" id="SM00382">
    <property type="entry name" value="AAA"/>
    <property type="match status" value="1"/>
</dbReference>
<dbReference type="Pfam" id="PF00005">
    <property type="entry name" value="ABC_tran"/>
    <property type="match status" value="2"/>
</dbReference>
<dbReference type="PROSITE" id="PS50893">
    <property type="entry name" value="ABC_TRANSPORTER_2"/>
    <property type="match status" value="1"/>
</dbReference>
<feature type="transmembrane region" description="Helical" evidence="10">
    <location>
        <begin position="385"/>
        <end position="402"/>
    </location>
</feature>
<keyword evidence="5" id="KW-0067">ATP-binding</keyword>
<evidence type="ECO:0000256" key="6">
    <source>
        <dbReference type="ARBA" id="ARBA00022989"/>
    </source>
</evidence>
<feature type="transmembrane region" description="Helical" evidence="10">
    <location>
        <begin position="72"/>
        <end position="94"/>
    </location>
</feature>
<dbReference type="FunFam" id="1.20.1560.10:FF:000055">
    <property type="entry name" value="ABC multidrug transporter (Eurofung)"/>
    <property type="match status" value="1"/>
</dbReference>
<keyword evidence="14" id="KW-1185">Reference proteome</keyword>
<feature type="transmembrane region" description="Helical" evidence="10">
    <location>
        <begin position="100"/>
        <end position="122"/>
    </location>
</feature>
<dbReference type="InterPro" id="IPR044726">
    <property type="entry name" value="ABCC_6TM_D2"/>
</dbReference>
<feature type="region of interest" description="Disordered" evidence="9">
    <location>
        <begin position="835"/>
        <end position="856"/>
    </location>
</feature>
<reference evidence="13" key="1">
    <citation type="journal article" date="2020" name="Stud. Mycol.">
        <title>101 Dothideomycetes genomes: a test case for predicting lifestyles and emergence of pathogens.</title>
        <authorList>
            <person name="Haridas S."/>
            <person name="Albert R."/>
            <person name="Binder M."/>
            <person name="Bloem J."/>
            <person name="Labutti K."/>
            <person name="Salamov A."/>
            <person name="Andreopoulos B."/>
            <person name="Baker S."/>
            <person name="Barry K."/>
            <person name="Bills G."/>
            <person name="Bluhm B."/>
            <person name="Cannon C."/>
            <person name="Castanera R."/>
            <person name="Culley D."/>
            <person name="Daum C."/>
            <person name="Ezra D."/>
            <person name="Gonzalez J."/>
            <person name="Henrissat B."/>
            <person name="Kuo A."/>
            <person name="Liang C."/>
            <person name="Lipzen A."/>
            <person name="Lutzoni F."/>
            <person name="Magnuson J."/>
            <person name="Mondo S."/>
            <person name="Nolan M."/>
            <person name="Ohm R."/>
            <person name="Pangilinan J."/>
            <person name="Park H.-J."/>
            <person name="Ramirez L."/>
            <person name="Alfaro M."/>
            <person name="Sun H."/>
            <person name="Tritt A."/>
            <person name="Yoshinaga Y."/>
            <person name="Zwiers L.-H."/>
            <person name="Turgeon B."/>
            <person name="Goodwin S."/>
            <person name="Spatafora J."/>
            <person name="Crous P."/>
            <person name="Grigoriev I."/>
        </authorList>
    </citation>
    <scope>NUCLEOTIDE SEQUENCE</scope>
    <source>
        <strain evidence="13">CBS 115976</strain>
    </source>
</reference>
<evidence type="ECO:0000256" key="8">
    <source>
        <dbReference type="ARBA" id="ARBA00023180"/>
    </source>
</evidence>
<accession>A0A6A6TWX6</accession>
<dbReference type="GO" id="GO:0016887">
    <property type="term" value="F:ATP hydrolysis activity"/>
    <property type="evidence" value="ECO:0007669"/>
    <property type="project" value="InterPro"/>
</dbReference>
<name>A0A6A6TWX6_9PEZI</name>
<dbReference type="InterPro" id="IPR056227">
    <property type="entry name" value="TMD0_ABC"/>
</dbReference>
<feature type="region of interest" description="Disordered" evidence="9">
    <location>
        <begin position="1185"/>
        <end position="1213"/>
    </location>
</feature>
<dbReference type="OrthoDB" id="6500128at2759"/>
<dbReference type="PANTHER" id="PTHR24223:SF399">
    <property type="entry name" value="ABC TRANSPORTER ATNG"/>
    <property type="match status" value="1"/>
</dbReference>
<feature type="transmembrane region" description="Helical" evidence="10">
    <location>
        <begin position="487"/>
        <end position="511"/>
    </location>
</feature>
<dbReference type="InterPro" id="IPR003439">
    <property type="entry name" value="ABC_transporter-like_ATP-bd"/>
</dbReference>
<dbReference type="GO" id="GO:0140359">
    <property type="term" value="F:ABC-type transporter activity"/>
    <property type="evidence" value="ECO:0007669"/>
    <property type="project" value="InterPro"/>
</dbReference>
<evidence type="ECO:0000256" key="9">
    <source>
        <dbReference type="SAM" id="MobiDB-lite"/>
    </source>
</evidence>
<dbReference type="GO" id="GO:0016020">
    <property type="term" value="C:membrane"/>
    <property type="evidence" value="ECO:0007669"/>
    <property type="project" value="UniProtKB-SubCell"/>
</dbReference>
<dbReference type="CDD" id="cd18579">
    <property type="entry name" value="ABC_6TM_ABCC_D1"/>
    <property type="match status" value="1"/>
</dbReference>
<comment type="subcellular location">
    <subcellularLocation>
        <location evidence="1">Membrane</location>
        <topology evidence="1">Multi-pass membrane protein</topology>
    </subcellularLocation>
</comment>
<feature type="transmembrane region" description="Helical" evidence="10">
    <location>
        <begin position="1118"/>
        <end position="1141"/>
    </location>
</feature>
<keyword evidence="2" id="KW-0813">Transport</keyword>